<evidence type="ECO:0000313" key="4">
    <source>
        <dbReference type="EMBL" id="PWY62464.1"/>
    </source>
</evidence>
<dbReference type="Pfam" id="PF11807">
    <property type="entry name" value="UstYa"/>
    <property type="match status" value="1"/>
</dbReference>
<gene>
    <name evidence="4" type="ORF">BO83DRAFT_442089</name>
</gene>
<keyword evidence="3" id="KW-0472">Membrane</keyword>
<dbReference type="InterPro" id="IPR021765">
    <property type="entry name" value="UstYa-like"/>
</dbReference>
<evidence type="ECO:0000256" key="3">
    <source>
        <dbReference type="SAM" id="Phobius"/>
    </source>
</evidence>
<organism evidence="4 5">
    <name type="scientific">Aspergillus eucalypticola (strain CBS 122712 / IBT 29274)</name>
    <dbReference type="NCBI Taxonomy" id="1448314"/>
    <lineage>
        <taxon>Eukaryota</taxon>
        <taxon>Fungi</taxon>
        <taxon>Dikarya</taxon>
        <taxon>Ascomycota</taxon>
        <taxon>Pezizomycotina</taxon>
        <taxon>Eurotiomycetes</taxon>
        <taxon>Eurotiomycetidae</taxon>
        <taxon>Eurotiales</taxon>
        <taxon>Aspergillaceae</taxon>
        <taxon>Aspergillus</taxon>
        <taxon>Aspergillus subgen. Circumdati</taxon>
    </lineage>
</organism>
<evidence type="ECO:0000313" key="5">
    <source>
        <dbReference type="Proteomes" id="UP000246171"/>
    </source>
</evidence>
<name>A0A317UKA5_ASPEC</name>
<keyword evidence="5" id="KW-1185">Reference proteome</keyword>
<dbReference type="RefSeq" id="XP_025382366.1">
    <property type="nucleotide sequence ID" value="XM_025536378.1"/>
</dbReference>
<dbReference type="Proteomes" id="UP000246171">
    <property type="component" value="Unassembled WGS sequence"/>
</dbReference>
<dbReference type="PANTHER" id="PTHR33365">
    <property type="entry name" value="YALI0B05434P"/>
    <property type="match status" value="1"/>
</dbReference>
<dbReference type="VEuPathDB" id="FungiDB:BO83DRAFT_442089"/>
<keyword evidence="3" id="KW-1133">Transmembrane helix</keyword>
<dbReference type="GO" id="GO:0043386">
    <property type="term" value="P:mycotoxin biosynthetic process"/>
    <property type="evidence" value="ECO:0007669"/>
    <property type="project" value="InterPro"/>
</dbReference>
<protein>
    <submittedName>
        <fullName evidence="4">Uncharacterized protein</fullName>
    </submittedName>
</protein>
<comment type="caution">
    <text evidence="4">The sequence shown here is derived from an EMBL/GenBank/DDBJ whole genome shotgun (WGS) entry which is preliminary data.</text>
</comment>
<feature type="transmembrane region" description="Helical" evidence="3">
    <location>
        <begin position="6"/>
        <end position="29"/>
    </location>
</feature>
<accession>A0A317UKA5</accession>
<evidence type="ECO:0000256" key="2">
    <source>
        <dbReference type="ARBA" id="ARBA00035112"/>
    </source>
</evidence>
<comment type="pathway">
    <text evidence="1">Mycotoxin biosynthesis.</text>
</comment>
<dbReference type="PANTHER" id="PTHR33365:SF4">
    <property type="entry name" value="CYCLOCHLOROTINE BIOSYNTHESIS PROTEIN O"/>
    <property type="match status" value="1"/>
</dbReference>
<evidence type="ECO:0000256" key="1">
    <source>
        <dbReference type="ARBA" id="ARBA00004685"/>
    </source>
</evidence>
<dbReference type="OrthoDB" id="3687641at2759"/>
<reference evidence="4" key="1">
    <citation type="submission" date="2016-12" db="EMBL/GenBank/DDBJ databases">
        <title>The genomes of Aspergillus section Nigri reveals drivers in fungal speciation.</title>
        <authorList>
            <consortium name="DOE Joint Genome Institute"/>
            <person name="Vesth T.C."/>
            <person name="Nybo J."/>
            <person name="Theobald S."/>
            <person name="Brandl J."/>
            <person name="Frisvad J.C."/>
            <person name="Nielsen K.F."/>
            <person name="Lyhne E.K."/>
            <person name="Kogle M.E."/>
            <person name="Kuo A."/>
            <person name="Riley R."/>
            <person name="Clum A."/>
            <person name="Nolan M."/>
            <person name="Lipzen A."/>
            <person name="Salamov A."/>
            <person name="Henrissat B."/>
            <person name="Wiebenga A."/>
            <person name="De vries R.P."/>
            <person name="Grigoriev I.V."/>
            <person name="Mortensen U.H."/>
            <person name="Andersen M.R."/>
            <person name="Baker S.E."/>
        </authorList>
    </citation>
    <scope>NUCLEOTIDE SEQUENCE</scope>
    <source>
        <strain evidence="4">CBS 122712</strain>
    </source>
</reference>
<comment type="similarity">
    <text evidence="2">Belongs to the ustYa family.</text>
</comment>
<proteinExistence type="inferred from homology"/>
<dbReference type="GeneID" id="37058340"/>
<sequence length="353" mass="39575">MFKTSLYTPCLISLILTTLFLTTITILLLTPPTFLPHIIPPICPSESLSLPEQTHGRAFNERPELERTVNDSDEVQTWESILLPPGGGGILSHTIPDRIHLTADEKKEKKLLSWGISMFHQLHCLIVLRAIVFPETTENKINSTSQAHSGNMMHDKVHWAHCFDYIAQGILCAADDTIERPRKTKDWHGKTIFDIDGVGAVHQCRDARVLWQASVNSMEEPVDMQGWREGVGVRAFLGERTMGNDEEVPELYTLGFVLSLWMYSHLPFPLPEANNIDVIAWTVAAIRQCQSFYHSILDKCQALVGRVQTHEAVPTPITSYLSIYSNDASMLCPECGGPAVGMRGSIVSIRWFI</sequence>
<dbReference type="EMBL" id="MSFU01000045">
    <property type="protein sequence ID" value="PWY62464.1"/>
    <property type="molecule type" value="Genomic_DNA"/>
</dbReference>
<keyword evidence="3" id="KW-0812">Transmembrane</keyword>
<dbReference type="AlphaFoldDB" id="A0A317UKA5"/>